<name>A0ABV7YVJ5_9BACT</name>
<evidence type="ECO:0000256" key="2">
    <source>
        <dbReference type="ARBA" id="ARBA00022801"/>
    </source>
</evidence>
<protein>
    <submittedName>
        <fullName evidence="5">Allophanate hydrolase subunit 1</fullName>
    </submittedName>
</protein>
<dbReference type="SUPFAM" id="SSF160467">
    <property type="entry name" value="PH0987 N-terminal domain-like"/>
    <property type="match status" value="1"/>
</dbReference>
<dbReference type="GO" id="GO:0016787">
    <property type="term" value="F:hydrolase activity"/>
    <property type="evidence" value="ECO:0007669"/>
    <property type="project" value="UniProtKB-KW"/>
</dbReference>
<sequence>MDFQTEPFTFLILSEYSFGVFFEEKLDLETHKKVIGFHQSIQELKPKWLRDTVVSYNSISFYLKKEFIQTKNDLLAIQNYLKEIWGNINHSEAVSKTKHHSVLVDYRGDDLKFVSAYTKLSIQQIIEFHTKPIYTVAAIGFLPGFPYLLGMDTRLFVPRKSTVPTIINKGSVGIGGYQTGIYPHNSPGGWQIIGHTDFELFSFENPAVLEVGDTLTFVANRV</sequence>
<evidence type="ECO:0000256" key="1">
    <source>
        <dbReference type="ARBA" id="ARBA00022741"/>
    </source>
</evidence>
<feature type="domain" description="Carboxyltransferase" evidence="4">
    <location>
        <begin position="8"/>
        <end position="209"/>
    </location>
</feature>
<dbReference type="PANTHER" id="PTHR34698:SF2">
    <property type="entry name" value="5-OXOPROLINASE SUBUNIT B"/>
    <property type="match status" value="1"/>
</dbReference>
<evidence type="ECO:0000313" key="5">
    <source>
        <dbReference type="EMBL" id="MFC3809953.1"/>
    </source>
</evidence>
<dbReference type="SMART" id="SM00796">
    <property type="entry name" value="AHS1"/>
    <property type="match status" value="1"/>
</dbReference>
<dbReference type="InterPro" id="IPR029000">
    <property type="entry name" value="Cyclophilin-like_dom_sf"/>
</dbReference>
<reference evidence="6" key="1">
    <citation type="journal article" date="2019" name="Int. J. Syst. Evol. Microbiol.">
        <title>The Global Catalogue of Microorganisms (GCM) 10K type strain sequencing project: providing services to taxonomists for standard genome sequencing and annotation.</title>
        <authorList>
            <consortium name="The Broad Institute Genomics Platform"/>
            <consortium name="The Broad Institute Genome Sequencing Center for Infectious Disease"/>
            <person name="Wu L."/>
            <person name="Ma J."/>
        </authorList>
    </citation>
    <scope>NUCLEOTIDE SEQUENCE [LARGE SCALE GENOMIC DNA]</scope>
    <source>
        <strain evidence="6">CECT 7956</strain>
    </source>
</reference>
<keyword evidence="3" id="KW-0067">ATP-binding</keyword>
<dbReference type="Pfam" id="PF02682">
    <property type="entry name" value="CT_C_D"/>
    <property type="match status" value="1"/>
</dbReference>
<keyword evidence="6" id="KW-1185">Reference proteome</keyword>
<dbReference type="SUPFAM" id="SSF50891">
    <property type="entry name" value="Cyclophilin-like"/>
    <property type="match status" value="1"/>
</dbReference>
<dbReference type="Proteomes" id="UP001595616">
    <property type="component" value="Unassembled WGS sequence"/>
</dbReference>
<evidence type="ECO:0000313" key="6">
    <source>
        <dbReference type="Proteomes" id="UP001595616"/>
    </source>
</evidence>
<gene>
    <name evidence="5" type="ORF">ACFOOI_04760</name>
</gene>
<dbReference type="Gene3D" id="3.30.1360.40">
    <property type="match status" value="1"/>
</dbReference>
<proteinExistence type="predicted"/>
<keyword evidence="2 5" id="KW-0378">Hydrolase</keyword>
<dbReference type="InterPro" id="IPR010016">
    <property type="entry name" value="PxpB"/>
</dbReference>
<accession>A0ABV7YVJ5</accession>
<dbReference type="PANTHER" id="PTHR34698">
    <property type="entry name" value="5-OXOPROLINASE SUBUNIT B"/>
    <property type="match status" value="1"/>
</dbReference>
<evidence type="ECO:0000259" key="4">
    <source>
        <dbReference type="SMART" id="SM00796"/>
    </source>
</evidence>
<dbReference type="Gene3D" id="2.40.100.10">
    <property type="entry name" value="Cyclophilin-like"/>
    <property type="match status" value="1"/>
</dbReference>
<dbReference type="InterPro" id="IPR003833">
    <property type="entry name" value="CT_C_D"/>
</dbReference>
<comment type="caution">
    <text evidence="5">The sequence shown here is derived from an EMBL/GenBank/DDBJ whole genome shotgun (WGS) entry which is preliminary data.</text>
</comment>
<dbReference type="EMBL" id="JBHRYQ010000001">
    <property type="protein sequence ID" value="MFC3809953.1"/>
    <property type="molecule type" value="Genomic_DNA"/>
</dbReference>
<dbReference type="RefSeq" id="WP_379835634.1">
    <property type="nucleotide sequence ID" value="NZ_JBHRYQ010000001.1"/>
</dbReference>
<evidence type="ECO:0000256" key="3">
    <source>
        <dbReference type="ARBA" id="ARBA00022840"/>
    </source>
</evidence>
<organism evidence="5 6">
    <name type="scientific">Lacihabitans lacunae</name>
    <dbReference type="NCBI Taxonomy" id="1028214"/>
    <lineage>
        <taxon>Bacteria</taxon>
        <taxon>Pseudomonadati</taxon>
        <taxon>Bacteroidota</taxon>
        <taxon>Cytophagia</taxon>
        <taxon>Cytophagales</taxon>
        <taxon>Leadbetterellaceae</taxon>
        <taxon>Lacihabitans</taxon>
    </lineage>
</organism>
<keyword evidence="1" id="KW-0547">Nucleotide-binding</keyword>